<protein>
    <recommendedName>
        <fullName evidence="1">NADP-dependent oxidoreductase domain-containing protein</fullName>
    </recommendedName>
</protein>
<dbReference type="InterPro" id="IPR018170">
    <property type="entry name" value="Aldo/ket_reductase_CS"/>
</dbReference>
<accession>A0ABQ9K836</accession>
<evidence type="ECO:0000259" key="1">
    <source>
        <dbReference type="Pfam" id="PF00248"/>
    </source>
</evidence>
<dbReference type="PRINTS" id="PR00069">
    <property type="entry name" value="ALDKETRDTASE"/>
</dbReference>
<dbReference type="PROSITE" id="PS00798">
    <property type="entry name" value="ALDOKETO_REDUCTASE_1"/>
    <property type="match status" value="1"/>
</dbReference>
<comment type="caution">
    <text evidence="2">The sequence shown here is derived from an EMBL/GenBank/DDBJ whole genome shotgun (WGS) entry which is preliminary data.</text>
</comment>
<gene>
    <name evidence="2" type="ORF">NQ317_013903</name>
</gene>
<dbReference type="PROSITE" id="PS00063">
    <property type="entry name" value="ALDOKETO_REDUCTASE_3"/>
    <property type="match status" value="1"/>
</dbReference>
<organism evidence="2 3">
    <name type="scientific">Molorchus minor</name>
    <dbReference type="NCBI Taxonomy" id="1323400"/>
    <lineage>
        <taxon>Eukaryota</taxon>
        <taxon>Metazoa</taxon>
        <taxon>Ecdysozoa</taxon>
        <taxon>Arthropoda</taxon>
        <taxon>Hexapoda</taxon>
        <taxon>Insecta</taxon>
        <taxon>Pterygota</taxon>
        <taxon>Neoptera</taxon>
        <taxon>Endopterygota</taxon>
        <taxon>Coleoptera</taxon>
        <taxon>Polyphaga</taxon>
        <taxon>Cucujiformia</taxon>
        <taxon>Chrysomeloidea</taxon>
        <taxon>Cerambycidae</taxon>
        <taxon>Lamiinae</taxon>
        <taxon>Monochamini</taxon>
        <taxon>Molorchus</taxon>
    </lineage>
</organism>
<dbReference type="SUPFAM" id="SSF51430">
    <property type="entry name" value="NAD(P)-linked oxidoreductase"/>
    <property type="match status" value="1"/>
</dbReference>
<sequence>MFCKMAAKILMDMPGGKKMPAIGLGTWQVSDESELVNALNTALETGYRHIDTAFVYQNEAIIGKVLQEWFSSGRLKREDVYVTTKLPAQGVHKDRVESFLSRSLASLQLDYVDLYLVHFPICVQYKEGVQVPISELEADDFDHLSVWKKMEEQVAAGRTKAIGISNFNKRQIDRVLKNSTIKPSCLQVELHVYLQQRELVDFCHQNGIVVVAYSPLGSPAYNKFLAKIGSEAKELPDILNDRVVTGIANKHKKTKAQVMLRYLLERNIVAIPKSVTPKRIKENIDVFDFALDSDDMKALNALDRGEEARVCDFKQLVRLVVHPEWPFPK</sequence>
<evidence type="ECO:0000313" key="3">
    <source>
        <dbReference type="Proteomes" id="UP001162164"/>
    </source>
</evidence>
<dbReference type="EMBL" id="JAPWTJ010000004">
    <property type="protein sequence ID" value="KAJ8986019.1"/>
    <property type="molecule type" value="Genomic_DNA"/>
</dbReference>
<dbReference type="PROSITE" id="PS00062">
    <property type="entry name" value="ALDOKETO_REDUCTASE_2"/>
    <property type="match status" value="1"/>
</dbReference>
<reference evidence="2" key="1">
    <citation type="journal article" date="2023" name="Insect Mol. Biol.">
        <title>Genome sequencing provides insights into the evolution of gene families encoding plant cell wall-degrading enzymes in longhorned beetles.</title>
        <authorList>
            <person name="Shin N.R."/>
            <person name="Okamura Y."/>
            <person name="Kirsch R."/>
            <person name="Pauchet Y."/>
        </authorList>
    </citation>
    <scope>NUCLEOTIDE SEQUENCE</scope>
    <source>
        <strain evidence="2">MMC_N1</strain>
    </source>
</reference>
<dbReference type="InterPro" id="IPR036812">
    <property type="entry name" value="NAD(P)_OxRdtase_dom_sf"/>
</dbReference>
<dbReference type="InterPro" id="IPR020471">
    <property type="entry name" value="AKR"/>
</dbReference>
<dbReference type="PANTHER" id="PTHR11732">
    <property type="entry name" value="ALDO/KETO REDUCTASE"/>
    <property type="match status" value="1"/>
</dbReference>
<evidence type="ECO:0000313" key="2">
    <source>
        <dbReference type="EMBL" id="KAJ8986019.1"/>
    </source>
</evidence>
<name>A0ABQ9K836_9CUCU</name>
<dbReference type="InterPro" id="IPR023210">
    <property type="entry name" value="NADP_OxRdtase_dom"/>
</dbReference>
<dbReference type="PIRSF" id="PIRSF000097">
    <property type="entry name" value="AKR"/>
    <property type="match status" value="1"/>
</dbReference>
<keyword evidence="3" id="KW-1185">Reference proteome</keyword>
<proteinExistence type="predicted"/>
<dbReference type="Gene3D" id="3.20.20.100">
    <property type="entry name" value="NADP-dependent oxidoreductase domain"/>
    <property type="match status" value="1"/>
</dbReference>
<feature type="domain" description="NADP-dependent oxidoreductase" evidence="1">
    <location>
        <begin position="22"/>
        <end position="303"/>
    </location>
</feature>
<dbReference type="Pfam" id="PF00248">
    <property type="entry name" value="Aldo_ket_red"/>
    <property type="match status" value="1"/>
</dbReference>
<dbReference type="Proteomes" id="UP001162164">
    <property type="component" value="Unassembled WGS sequence"/>
</dbReference>